<gene>
    <name evidence="3" type="ORF">DAEQUDRAFT_764522</name>
</gene>
<dbReference type="Pfam" id="PF00656">
    <property type="entry name" value="Peptidase_C14"/>
    <property type="match status" value="1"/>
</dbReference>
<name>A0A165REJ3_9APHY</name>
<dbReference type="AlphaFoldDB" id="A0A165REJ3"/>
<accession>A0A165REJ3</accession>
<keyword evidence="4" id="KW-1185">Reference proteome</keyword>
<evidence type="ECO:0000256" key="1">
    <source>
        <dbReference type="ARBA" id="ARBA00009005"/>
    </source>
</evidence>
<dbReference type="Proteomes" id="UP000076727">
    <property type="component" value="Unassembled WGS sequence"/>
</dbReference>
<dbReference type="OrthoDB" id="3223806at2759"/>
<dbReference type="PANTHER" id="PTHR48104">
    <property type="entry name" value="METACASPASE-4"/>
    <property type="match status" value="1"/>
</dbReference>
<comment type="similarity">
    <text evidence="1">Belongs to the peptidase C14B family.</text>
</comment>
<reference evidence="3 4" key="1">
    <citation type="journal article" date="2016" name="Mol. Biol. Evol.">
        <title>Comparative Genomics of Early-Diverging Mushroom-Forming Fungi Provides Insights into the Origins of Lignocellulose Decay Capabilities.</title>
        <authorList>
            <person name="Nagy L.G."/>
            <person name="Riley R."/>
            <person name="Tritt A."/>
            <person name="Adam C."/>
            <person name="Daum C."/>
            <person name="Floudas D."/>
            <person name="Sun H."/>
            <person name="Yadav J.S."/>
            <person name="Pangilinan J."/>
            <person name="Larsson K.H."/>
            <person name="Matsuura K."/>
            <person name="Barry K."/>
            <person name="Labutti K."/>
            <person name="Kuo R."/>
            <person name="Ohm R.A."/>
            <person name="Bhattacharya S.S."/>
            <person name="Shirouzu T."/>
            <person name="Yoshinaga Y."/>
            <person name="Martin F.M."/>
            <person name="Grigoriev I.V."/>
            <person name="Hibbett D.S."/>
        </authorList>
    </citation>
    <scope>NUCLEOTIDE SEQUENCE [LARGE SCALE GENOMIC DNA]</scope>
    <source>
        <strain evidence="3 4">L-15889</strain>
    </source>
</reference>
<sequence>MTVIPTFALIVAIDRYQNPDIPRLYGCVNDGEDFWKFLVQTRRVPSSNICKLYNEKARRDDIIKTFREFLIQNSSIQQGSLIFFYYAGHGDRVNAPQNWNSEERKVETICPYDITLFGDGRRQINAGIVADARHGIPDWTIGALMGQLADKKGTNIVAIFDCCHSGGATRDLEAGTMRSLPEDGPLLRRLELPPDLDEDLFDRSLNSVPVRGLSLAVPSGFGYSGTTSHVLLAACQPGEKAREERGLGGVRGVFTYNLLACLRELSPKDESELTYVDLVERVARRLEPVSTQSWSPVDTYRGQAAPHVQRPHCEGRLKNRTLFGTSEAARADSFALSYKNSALYVDAGDIHGVVGGNAGTRFVASIPSPNHHDGVELVPTDVEAHQCRVQPVKLIRGHTITLDGVIAAATVLRWHSGIVKIRSHEQLLRSEGIFRFATPRSPSAYVDLVASKTERGCILERHDPLMGRFAKKTQLERSPLSNTVLMAIARFNYHLYRHRDDRPSSEALRHQLKIAVHLYPLQLHGWGLREIYQPIENSPDLFALAKNRTLSADVQSPYRLWRDEVEQISIRVTDATATRRFGLTLENESSIGCALFPYVFYFEPRDYSIEASAQQLHLT</sequence>
<evidence type="ECO:0000259" key="2">
    <source>
        <dbReference type="Pfam" id="PF00656"/>
    </source>
</evidence>
<proteinExistence type="inferred from homology"/>
<dbReference type="GO" id="GO:0005737">
    <property type="term" value="C:cytoplasm"/>
    <property type="evidence" value="ECO:0007669"/>
    <property type="project" value="TreeGrafter"/>
</dbReference>
<dbReference type="Gene3D" id="3.40.50.1460">
    <property type="match status" value="1"/>
</dbReference>
<dbReference type="InterPro" id="IPR050452">
    <property type="entry name" value="Metacaspase"/>
</dbReference>
<dbReference type="GO" id="GO:0006508">
    <property type="term" value="P:proteolysis"/>
    <property type="evidence" value="ECO:0007669"/>
    <property type="project" value="InterPro"/>
</dbReference>
<dbReference type="InterPro" id="IPR011600">
    <property type="entry name" value="Pept_C14_caspase"/>
</dbReference>
<feature type="domain" description="Peptidase C14 caspase" evidence="2">
    <location>
        <begin position="7"/>
        <end position="303"/>
    </location>
</feature>
<organism evidence="3 4">
    <name type="scientific">Daedalea quercina L-15889</name>
    <dbReference type="NCBI Taxonomy" id="1314783"/>
    <lineage>
        <taxon>Eukaryota</taxon>
        <taxon>Fungi</taxon>
        <taxon>Dikarya</taxon>
        <taxon>Basidiomycota</taxon>
        <taxon>Agaricomycotina</taxon>
        <taxon>Agaricomycetes</taxon>
        <taxon>Polyporales</taxon>
        <taxon>Fomitopsis</taxon>
    </lineage>
</organism>
<dbReference type="PANTHER" id="PTHR48104:SF30">
    <property type="entry name" value="METACASPASE-1"/>
    <property type="match status" value="1"/>
</dbReference>
<protein>
    <recommendedName>
        <fullName evidence="2">Peptidase C14 caspase domain-containing protein</fullName>
    </recommendedName>
</protein>
<evidence type="ECO:0000313" key="4">
    <source>
        <dbReference type="Proteomes" id="UP000076727"/>
    </source>
</evidence>
<evidence type="ECO:0000313" key="3">
    <source>
        <dbReference type="EMBL" id="KZT70650.1"/>
    </source>
</evidence>
<dbReference type="EMBL" id="KV429050">
    <property type="protein sequence ID" value="KZT70650.1"/>
    <property type="molecule type" value="Genomic_DNA"/>
</dbReference>
<dbReference type="GO" id="GO:0004197">
    <property type="term" value="F:cysteine-type endopeptidase activity"/>
    <property type="evidence" value="ECO:0007669"/>
    <property type="project" value="InterPro"/>
</dbReference>